<dbReference type="OrthoDB" id="117888at2"/>
<name>A0A330LXV8_9GAMM</name>
<dbReference type="InterPro" id="IPR024467">
    <property type="entry name" value="Xre/MbcA/ParS-like_toxin-bd"/>
</dbReference>
<dbReference type="RefSeq" id="WP_112718312.1">
    <property type="nucleotide sequence ID" value="NZ_LS483250.1"/>
</dbReference>
<keyword evidence="4" id="KW-1185">Reference proteome</keyword>
<reference evidence="4" key="1">
    <citation type="submission" date="2018-05" db="EMBL/GenBank/DDBJ databases">
        <authorList>
            <person name="Cea G.-C."/>
            <person name="William W."/>
        </authorList>
    </citation>
    <scope>NUCLEOTIDE SEQUENCE [LARGE SCALE GENOMIC DNA]</scope>
    <source>
        <strain evidence="4">DB21MT 5</strain>
    </source>
</reference>
<evidence type="ECO:0000313" key="4">
    <source>
        <dbReference type="Proteomes" id="UP000250163"/>
    </source>
</evidence>
<dbReference type="InterPro" id="IPR046847">
    <property type="entry name" value="Xre-like_HTH"/>
</dbReference>
<dbReference type="GO" id="GO:0003677">
    <property type="term" value="F:DNA binding"/>
    <property type="evidence" value="ECO:0007669"/>
    <property type="project" value="InterPro"/>
</dbReference>
<dbReference type="AlphaFoldDB" id="A0A330LXV8"/>
<evidence type="ECO:0000259" key="2">
    <source>
        <dbReference type="Pfam" id="PF20432"/>
    </source>
</evidence>
<feature type="domain" description="Antitoxin Xre/MbcA/ParS-like toxin-binding" evidence="1">
    <location>
        <begin position="77"/>
        <end position="131"/>
    </location>
</feature>
<dbReference type="Proteomes" id="UP000250163">
    <property type="component" value="Chromosome MORIYA"/>
</dbReference>
<protein>
    <submittedName>
        <fullName evidence="3">Uncharacterized protein</fullName>
    </submittedName>
</protein>
<dbReference type="Pfam" id="PF09722">
    <property type="entry name" value="Xre_MbcA_ParS_C"/>
    <property type="match status" value="1"/>
</dbReference>
<evidence type="ECO:0000313" key="3">
    <source>
        <dbReference type="EMBL" id="SQD80781.1"/>
    </source>
</evidence>
<feature type="domain" description="Antitoxin Xre-like helix-turn-helix" evidence="2">
    <location>
        <begin position="15"/>
        <end position="72"/>
    </location>
</feature>
<proteinExistence type="predicted"/>
<accession>A0A330LXV8</accession>
<gene>
    <name evidence="3" type="ORF">MORIYA_4329</name>
</gene>
<dbReference type="KEGG" id="mya:MORIYA_4329"/>
<dbReference type="EMBL" id="LS483250">
    <property type="protein sequence ID" value="SQD80781.1"/>
    <property type="molecule type" value="Genomic_DNA"/>
</dbReference>
<organism evidence="3 4">
    <name type="scientific">Moritella yayanosii</name>
    <dbReference type="NCBI Taxonomy" id="69539"/>
    <lineage>
        <taxon>Bacteria</taxon>
        <taxon>Pseudomonadati</taxon>
        <taxon>Pseudomonadota</taxon>
        <taxon>Gammaproteobacteria</taxon>
        <taxon>Alteromonadales</taxon>
        <taxon>Moritellaceae</taxon>
        <taxon>Moritella</taxon>
    </lineage>
</organism>
<evidence type="ECO:0000259" key="1">
    <source>
        <dbReference type="Pfam" id="PF09722"/>
    </source>
</evidence>
<sequence length="133" mass="15237">MNNLKAKSTVEKRNQSAVGFRVALNILERWGCKNDQIMSIMQLERGKFFNAKKEPTSVKLSADQLDRISYVLNIHSALRIVFSNPENVYGFVSKKNHNPFFNGKTPLELMSTGKFGILHDVYRNIDTMRGGQW</sequence>
<dbReference type="Pfam" id="PF20432">
    <property type="entry name" value="Xre-like-HTH"/>
    <property type="match status" value="1"/>
</dbReference>